<dbReference type="EMBL" id="JAFHDT010000024">
    <property type="protein sequence ID" value="KAI7792122.1"/>
    <property type="molecule type" value="Genomic_DNA"/>
</dbReference>
<organism evidence="3 4">
    <name type="scientific">Triplophysa rosa</name>
    <name type="common">Cave loach</name>
    <dbReference type="NCBI Taxonomy" id="992332"/>
    <lineage>
        <taxon>Eukaryota</taxon>
        <taxon>Metazoa</taxon>
        <taxon>Chordata</taxon>
        <taxon>Craniata</taxon>
        <taxon>Vertebrata</taxon>
        <taxon>Euteleostomi</taxon>
        <taxon>Actinopterygii</taxon>
        <taxon>Neopterygii</taxon>
        <taxon>Teleostei</taxon>
        <taxon>Ostariophysi</taxon>
        <taxon>Cypriniformes</taxon>
        <taxon>Nemacheilidae</taxon>
        <taxon>Triplophysa</taxon>
    </lineage>
</organism>
<proteinExistence type="predicted"/>
<feature type="region of interest" description="Disordered" evidence="1">
    <location>
        <begin position="75"/>
        <end position="125"/>
    </location>
</feature>
<keyword evidence="4" id="KW-1185">Reference proteome</keyword>
<feature type="compositionally biased region" description="Basic and acidic residues" evidence="1">
    <location>
        <begin position="96"/>
        <end position="125"/>
    </location>
</feature>
<protein>
    <submittedName>
        <fullName evidence="3">U2 small nuclear ribonucleoprotein auxiliary factor 35 kDa subunit-related protein 1-like</fullName>
    </submittedName>
</protein>
<keyword evidence="3" id="KW-0687">Ribonucleoprotein</keyword>
<feature type="chain" id="PRO_5040751143" evidence="2">
    <location>
        <begin position="25"/>
        <end position="183"/>
    </location>
</feature>
<evidence type="ECO:0000256" key="2">
    <source>
        <dbReference type="SAM" id="SignalP"/>
    </source>
</evidence>
<keyword evidence="2" id="KW-0732">Signal</keyword>
<reference evidence="3" key="1">
    <citation type="submission" date="2021-02" db="EMBL/GenBank/DDBJ databases">
        <title>Comparative genomics reveals that relaxation of natural selection precedes convergent phenotypic evolution of cavefish.</title>
        <authorList>
            <person name="Peng Z."/>
        </authorList>
    </citation>
    <scope>NUCLEOTIDE SEQUENCE</scope>
    <source>
        <tissue evidence="3">Muscle</tissue>
    </source>
</reference>
<evidence type="ECO:0000313" key="3">
    <source>
        <dbReference type="EMBL" id="KAI7792122.1"/>
    </source>
</evidence>
<feature type="compositionally biased region" description="Polar residues" evidence="1">
    <location>
        <begin position="84"/>
        <end position="95"/>
    </location>
</feature>
<sequence>MSFVSRHSILLFLWGLSPLSIISIEDKQEEKCTDNRRCLDTFRPRMAHEKRFSKIPMSKRMRDLCKEEDYAFLNSQRDPDQSPEESNFPESQSQKTLEERDRRQHERELQRQEKQRVIEEQQKEKEEKWKSHVAELAVKQEAIHARLHRLREFRDFQKKVLLQDLGPDAGSADKTINHLLMRF</sequence>
<dbReference type="Proteomes" id="UP001059041">
    <property type="component" value="Linkage Group LG24"/>
</dbReference>
<dbReference type="GO" id="GO:1990904">
    <property type="term" value="C:ribonucleoprotein complex"/>
    <property type="evidence" value="ECO:0007669"/>
    <property type="project" value="UniProtKB-KW"/>
</dbReference>
<gene>
    <name evidence="3" type="ORF">IRJ41_021922</name>
</gene>
<accession>A0A9W7W974</accession>
<name>A0A9W7W974_TRIRA</name>
<evidence type="ECO:0000256" key="1">
    <source>
        <dbReference type="SAM" id="MobiDB-lite"/>
    </source>
</evidence>
<evidence type="ECO:0000313" key="4">
    <source>
        <dbReference type="Proteomes" id="UP001059041"/>
    </source>
</evidence>
<comment type="caution">
    <text evidence="3">The sequence shown here is derived from an EMBL/GenBank/DDBJ whole genome shotgun (WGS) entry which is preliminary data.</text>
</comment>
<dbReference type="AlphaFoldDB" id="A0A9W7W974"/>
<feature type="signal peptide" evidence="2">
    <location>
        <begin position="1"/>
        <end position="24"/>
    </location>
</feature>